<dbReference type="Pfam" id="PF19054">
    <property type="entry name" value="DUF5753"/>
    <property type="match status" value="1"/>
</dbReference>
<dbReference type="SMART" id="SM00530">
    <property type="entry name" value="HTH_XRE"/>
    <property type="match status" value="1"/>
</dbReference>
<dbReference type="GO" id="GO:0003677">
    <property type="term" value="F:DNA binding"/>
    <property type="evidence" value="ECO:0007669"/>
    <property type="project" value="InterPro"/>
</dbReference>
<feature type="domain" description="HTH cro/C1-type" evidence="1">
    <location>
        <begin position="17"/>
        <end position="70"/>
    </location>
</feature>
<organism evidence="2 3">
    <name type="scientific">Sphaerisporangium rubeum</name>
    <dbReference type="NCBI Taxonomy" id="321317"/>
    <lineage>
        <taxon>Bacteria</taxon>
        <taxon>Bacillati</taxon>
        <taxon>Actinomycetota</taxon>
        <taxon>Actinomycetes</taxon>
        <taxon>Streptosporangiales</taxon>
        <taxon>Streptosporangiaceae</taxon>
        <taxon>Sphaerisporangium</taxon>
    </lineage>
</organism>
<dbReference type="AlphaFoldDB" id="A0A7X0I9S5"/>
<dbReference type="RefSeq" id="WP_184978342.1">
    <property type="nucleotide sequence ID" value="NZ_BAAALO010000018.1"/>
</dbReference>
<dbReference type="SUPFAM" id="SSF47413">
    <property type="entry name" value="lambda repressor-like DNA-binding domains"/>
    <property type="match status" value="1"/>
</dbReference>
<evidence type="ECO:0000313" key="3">
    <source>
        <dbReference type="Proteomes" id="UP000555564"/>
    </source>
</evidence>
<dbReference type="Gene3D" id="1.10.260.40">
    <property type="entry name" value="lambda repressor-like DNA-binding domains"/>
    <property type="match status" value="1"/>
</dbReference>
<protein>
    <submittedName>
        <fullName evidence="2">Transcriptional regulator with XRE-family HTH domain</fullName>
    </submittedName>
</protein>
<dbReference type="InterPro" id="IPR043917">
    <property type="entry name" value="DUF5753"/>
</dbReference>
<proteinExistence type="predicted"/>
<accession>A0A7X0I9S5</accession>
<dbReference type="Proteomes" id="UP000555564">
    <property type="component" value="Unassembled WGS sequence"/>
</dbReference>
<comment type="caution">
    <text evidence="2">The sequence shown here is derived from an EMBL/GenBank/DDBJ whole genome shotgun (WGS) entry which is preliminary data.</text>
</comment>
<dbReference type="Pfam" id="PF01381">
    <property type="entry name" value="HTH_3"/>
    <property type="match status" value="1"/>
</dbReference>
<evidence type="ECO:0000259" key="1">
    <source>
        <dbReference type="PROSITE" id="PS50943"/>
    </source>
</evidence>
<dbReference type="InterPro" id="IPR001387">
    <property type="entry name" value="Cro/C1-type_HTH"/>
</dbReference>
<reference evidence="2 3" key="1">
    <citation type="submission" date="2020-08" db="EMBL/GenBank/DDBJ databases">
        <title>Sequencing the genomes of 1000 actinobacteria strains.</title>
        <authorList>
            <person name="Klenk H.-P."/>
        </authorList>
    </citation>
    <scope>NUCLEOTIDE SEQUENCE [LARGE SCALE GENOMIC DNA]</scope>
    <source>
        <strain evidence="2 3">DSM 44936</strain>
    </source>
</reference>
<dbReference type="PROSITE" id="PS50943">
    <property type="entry name" value="HTH_CROC1"/>
    <property type="match status" value="1"/>
</dbReference>
<gene>
    <name evidence="2" type="ORF">BJ992_000514</name>
</gene>
<dbReference type="CDD" id="cd00093">
    <property type="entry name" value="HTH_XRE"/>
    <property type="match status" value="1"/>
</dbReference>
<sequence>MTALNGGTPRMFLARELRRAREGKGISRSELAKAFYVSEVLVRQWETGHRAPVMDHVTKLDEMFDIRGILVRIREDLVKASVPLEWFGRWTEIEGRASSLWSFQPMVVPGLLQTEDYARAILQAANHLADVVEMVNARMERQKILHRDEEPPMFVALIAESVLSQNVGGPDVMARQLVHFSELARRENVITQIVPARATVCAGFTGPFMIVFRVDALSRQESVILMTRMAGQWKN</sequence>
<dbReference type="InterPro" id="IPR010982">
    <property type="entry name" value="Lambda_DNA-bd_dom_sf"/>
</dbReference>
<dbReference type="EMBL" id="JACHIU010000001">
    <property type="protein sequence ID" value="MBB6471083.1"/>
    <property type="molecule type" value="Genomic_DNA"/>
</dbReference>
<name>A0A7X0I9S5_9ACTN</name>
<evidence type="ECO:0000313" key="2">
    <source>
        <dbReference type="EMBL" id="MBB6471083.1"/>
    </source>
</evidence>
<keyword evidence="3" id="KW-1185">Reference proteome</keyword>